<evidence type="ECO:0000313" key="4">
    <source>
        <dbReference type="Proteomes" id="UP000663903"/>
    </source>
</evidence>
<keyword evidence="2" id="KW-1133">Transmembrane helix</keyword>
<organism evidence="3 4">
    <name type="scientific">Ottowia testudinis</name>
    <dbReference type="NCBI Taxonomy" id="2816950"/>
    <lineage>
        <taxon>Bacteria</taxon>
        <taxon>Pseudomonadati</taxon>
        <taxon>Pseudomonadota</taxon>
        <taxon>Betaproteobacteria</taxon>
        <taxon>Burkholderiales</taxon>
        <taxon>Comamonadaceae</taxon>
        <taxon>Ottowia</taxon>
    </lineage>
</organism>
<evidence type="ECO:0000256" key="1">
    <source>
        <dbReference type="SAM" id="MobiDB-lite"/>
    </source>
</evidence>
<dbReference type="EMBL" id="CP071796">
    <property type="protein sequence ID" value="QTD45058.1"/>
    <property type="molecule type" value="Genomic_DNA"/>
</dbReference>
<proteinExistence type="predicted"/>
<name>A0A975CKD6_9BURK</name>
<evidence type="ECO:0000313" key="3">
    <source>
        <dbReference type="EMBL" id="QTD45058.1"/>
    </source>
</evidence>
<feature type="compositionally biased region" description="Low complexity" evidence="1">
    <location>
        <begin position="71"/>
        <end position="91"/>
    </location>
</feature>
<dbReference type="Proteomes" id="UP000663903">
    <property type="component" value="Chromosome"/>
</dbReference>
<evidence type="ECO:0000256" key="2">
    <source>
        <dbReference type="SAM" id="Phobius"/>
    </source>
</evidence>
<feature type="region of interest" description="Disordered" evidence="1">
    <location>
        <begin position="65"/>
        <end position="136"/>
    </location>
</feature>
<sequence>MSLNFSTALALSAMPPRAPLMADGKTRRQLTSAFFLAVLGHAVVMLALAAAPGFRPGAPHVTPLSTRWVDAPPTARPSVAATPAAMAQTAQPPAPARVSAQAPSKAERRPAPHRPNPSTADSNEPRASARSDTDVADAAKPELATAAAALPPGDDPLRMLPTTPERFQVLDKLSQTIDGDPQAYAVGHAVSVEIEDAGKPRTWRFVVVGEDMIRSMAGRDVPVLHLVHYPEHEKDDRIEIWLTSELAHRPVQMEVFVAGVTTGRVTARTALDRLDRAVAPPASAASR</sequence>
<accession>A0A975CKD6</accession>
<feature type="compositionally biased region" description="Basic and acidic residues" evidence="1">
    <location>
        <begin position="123"/>
        <end position="136"/>
    </location>
</feature>
<reference evidence="3" key="1">
    <citation type="submission" date="2021-03" db="EMBL/GenBank/DDBJ databases">
        <title>Ottowia sp. 27C isolated from the cloaca of a Giant Asian pond turtle (Heosemys grandis).</title>
        <authorList>
            <person name="Spergser J."/>
            <person name="Busse H.-J."/>
        </authorList>
    </citation>
    <scope>NUCLEOTIDE SEQUENCE</scope>
    <source>
        <strain evidence="3">27C</strain>
    </source>
</reference>
<keyword evidence="2" id="KW-0812">Transmembrane</keyword>
<keyword evidence="2" id="KW-0472">Membrane</keyword>
<feature type="transmembrane region" description="Helical" evidence="2">
    <location>
        <begin position="32"/>
        <end position="51"/>
    </location>
</feature>
<keyword evidence="4" id="KW-1185">Reference proteome</keyword>
<dbReference type="AlphaFoldDB" id="A0A975CKD6"/>
<gene>
    <name evidence="3" type="ORF">J1M35_18840</name>
</gene>
<dbReference type="RefSeq" id="WP_208008810.1">
    <property type="nucleotide sequence ID" value="NZ_CP071796.1"/>
</dbReference>
<dbReference type="KEGG" id="otd:J1M35_18840"/>
<protein>
    <submittedName>
        <fullName evidence="3">DUF3108 domain-containing protein</fullName>
    </submittedName>
</protein>